<evidence type="ECO:0000256" key="5">
    <source>
        <dbReference type="ARBA" id="ARBA00022801"/>
    </source>
</evidence>
<evidence type="ECO:0000256" key="2">
    <source>
        <dbReference type="ARBA" id="ARBA00005615"/>
    </source>
</evidence>
<evidence type="ECO:0000256" key="3">
    <source>
        <dbReference type="ARBA" id="ARBA00012757"/>
    </source>
</evidence>
<evidence type="ECO:0000313" key="10">
    <source>
        <dbReference type="Proteomes" id="UP001516400"/>
    </source>
</evidence>
<name>A0ABD2N281_9CUCU</name>
<evidence type="ECO:0000256" key="8">
    <source>
        <dbReference type="ARBA" id="ARBA00031637"/>
    </source>
</evidence>
<dbReference type="SUPFAM" id="SSF48208">
    <property type="entry name" value="Six-hairpin glycosidases"/>
    <property type="match status" value="1"/>
</dbReference>
<accession>A0ABD2N281</accession>
<dbReference type="InterPro" id="IPR018232">
    <property type="entry name" value="Glyco_hydro_37_CS"/>
</dbReference>
<dbReference type="InterPro" id="IPR001661">
    <property type="entry name" value="Glyco_hydro_37"/>
</dbReference>
<protein>
    <recommendedName>
        <fullName evidence="4">Trehalase</fullName>
        <ecNumber evidence="3">3.2.1.28</ecNumber>
    </recommendedName>
    <alternativeName>
        <fullName evidence="7">Alpha,alpha-trehalase</fullName>
    </alternativeName>
    <alternativeName>
        <fullName evidence="8">Alpha,alpha-trehalose glucohydrolase</fullName>
    </alternativeName>
</protein>
<proteinExistence type="inferred from homology"/>
<dbReference type="PANTHER" id="PTHR23403:SF1">
    <property type="entry name" value="TREHALASE"/>
    <property type="match status" value="1"/>
</dbReference>
<dbReference type="PANTHER" id="PTHR23403">
    <property type="entry name" value="TREHALASE"/>
    <property type="match status" value="1"/>
</dbReference>
<gene>
    <name evidence="9" type="ORF">HHI36_014285</name>
</gene>
<evidence type="ECO:0000256" key="4">
    <source>
        <dbReference type="ARBA" id="ARBA00019905"/>
    </source>
</evidence>
<dbReference type="PROSITE" id="PS00927">
    <property type="entry name" value="TREHALASE_1"/>
    <property type="match status" value="1"/>
</dbReference>
<dbReference type="Gene3D" id="1.50.10.10">
    <property type="match status" value="1"/>
</dbReference>
<evidence type="ECO:0000256" key="6">
    <source>
        <dbReference type="ARBA" id="ARBA00023295"/>
    </source>
</evidence>
<dbReference type="Proteomes" id="UP001516400">
    <property type="component" value="Unassembled WGS sequence"/>
</dbReference>
<organism evidence="9 10">
    <name type="scientific">Cryptolaemus montrouzieri</name>
    <dbReference type="NCBI Taxonomy" id="559131"/>
    <lineage>
        <taxon>Eukaryota</taxon>
        <taxon>Metazoa</taxon>
        <taxon>Ecdysozoa</taxon>
        <taxon>Arthropoda</taxon>
        <taxon>Hexapoda</taxon>
        <taxon>Insecta</taxon>
        <taxon>Pterygota</taxon>
        <taxon>Neoptera</taxon>
        <taxon>Endopterygota</taxon>
        <taxon>Coleoptera</taxon>
        <taxon>Polyphaga</taxon>
        <taxon>Cucujiformia</taxon>
        <taxon>Coccinelloidea</taxon>
        <taxon>Coccinellidae</taxon>
        <taxon>Scymninae</taxon>
        <taxon>Scymnini</taxon>
        <taxon>Cryptolaemus</taxon>
    </lineage>
</organism>
<keyword evidence="5" id="KW-0378">Hydrolase</keyword>
<comment type="caution">
    <text evidence="9">The sequence shown here is derived from an EMBL/GenBank/DDBJ whole genome shotgun (WGS) entry which is preliminary data.</text>
</comment>
<dbReference type="InterPro" id="IPR012341">
    <property type="entry name" value="6hp_glycosidase-like_sf"/>
</dbReference>
<dbReference type="InterPro" id="IPR008928">
    <property type="entry name" value="6-hairpin_glycosidase_sf"/>
</dbReference>
<evidence type="ECO:0000313" key="9">
    <source>
        <dbReference type="EMBL" id="KAL3272826.1"/>
    </source>
</evidence>
<comment type="catalytic activity">
    <reaction evidence="1">
        <text>alpha,alpha-trehalose + H2O = alpha-D-glucose + beta-D-glucose</text>
        <dbReference type="Rhea" id="RHEA:32675"/>
        <dbReference type="ChEBI" id="CHEBI:15377"/>
        <dbReference type="ChEBI" id="CHEBI:15903"/>
        <dbReference type="ChEBI" id="CHEBI:16551"/>
        <dbReference type="ChEBI" id="CHEBI:17925"/>
        <dbReference type="EC" id="3.2.1.28"/>
    </reaction>
</comment>
<dbReference type="AlphaFoldDB" id="A0ABD2N281"/>
<dbReference type="Pfam" id="PF01204">
    <property type="entry name" value="Trehalase"/>
    <property type="match status" value="1"/>
</dbReference>
<reference evidence="9 10" key="1">
    <citation type="journal article" date="2021" name="BMC Biol.">
        <title>Horizontally acquired antibacterial genes associated with adaptive radiation of ladybird beetles.</title>
        <authorList>
            <person name="Li H.S."/>
            <person name="Tang X.F."/>
            <person name="Huang Y.H."/>
            <person name="Xu Z.Y."/>
            <person name="Chen M.L."/>
            <person name="Du X.Y."/>
            <person name="Qiu B.Y."/>
            <person name="Chen P.T."/>
            <person name="Zhang W."/>
            <person name="Slipinski A."/>
            <person name="Escalona H.E."/>
            <person name="Waterhouse R.M."/>
            <person name="Zwick A."/>
            <person name="Pang H."/>
        </authorList>
    </citation>
    <scope>NUCLEOTIDE SEQUENCE [LARGE SCALE GENOMIC DNA]</scope>
    <source>
        <strain evidence="9">SYSU2018</strain>
    </source>
</reference>
<comment type="similarity">
    <text evidence="2">Belongs to the glycosyl hydrolase 37 family.</text>
</comment>
<sequence length="172" mass="20653">MMMRFDENTIIQNFKTFMREVNQKPTRNDVRDFVEKNFVLAEELEKWQEKTSPRSPLISKRISQPEYESFVNELMPIWKILTRRIKREVIHKDNITRFSIIPVPNGFVIPGGRFREFYYWDSYWIIVGLLNSGMTTTVKGMLENFLWLIEKFGFIPNGGRIYYLNRSQPPLF</sequence>
<dbReference type="EC" id="3.2.1.28" evidence="3"/>
<keyword evidence="6" id="KW-0326">Glycosidase</keyword>
<dbReference type="EMBL" id="JABFTP020000062">
    <property type="protein sequence ID" value="KAL3272826.1"/>
    <property type="molecule type" value="Genomic_DNA"/>
</dbReference>
<evidence type="ECO:0000256" key="7">
    <source>
        <dbReference type="ARBA" id="ARBA00030473"/>
    </source>
</evidence>
<evidence type="ECO:0000256" key="1">
    <source>
        <dbReference type="ARBA" id="ARBA00001576"/>
    </source>
</evidence>
<dbReference type="GO" id="GO:0004555">
    <property type="term" value="F:alpha,alpha-trehalase activity"/>
    <property type="evidence" value="ECO:0007669"/>
    <property type="project" value="UniProtKB-EC"/>
</dbReference>
<keyword evidence="10" id="KW-1185">Reference proteome</keyword>